<dbReference type="STRING" id="857566.A0A1E3PL94"/>
<dbReference type="PROSITE" id="PS51299">
    <property type="entry name" value="HTH_APSES"/>
    <property type="match status" value="1"/>
</dbReference>
<dbReference type="PANTHER" id="PTHR43828">
    <property type="entry name" value="ASPARAGINASE"/>
    <property type="match status" value="1"/>
</dbReference>
<evidence type="ECO:0000259" key="2">
    <source>
        <dbReference type="PROSITE" id="PS51299"/>
    </source>
</evidence>
<dbReference type="AlphaFoldDB" id="A0A1E3PL94"/>
<dbReference type="Proteomes" id="UP000095009">
    <property type="component" value="Unassembled WGS sequence"/>
</dbReference>
<dbReference type="InterPro" id="IPR051642">
    <property type="entry name" value="SWI6-like"/>
</dbReference>
<protein>
    <recommendedName>
        <fullName evidence="2">HTH APSES-type domain-containing protein</fullName>
    </recommendedName>
</protein>
<name>A0A1E3PL94_9ASCO</name>
<evidence type="ECO:0000313" key="3">
    <source>
        <dbReference type="EMBL" id="ODQ66209.1"/>
    </source>
</evidence>
<dbReference type="InterPro" id="IPR036887">
    <property type="entry name" value="HTH_APSES_sf"/>
</dbReference>
<evidence type="ECO:0000256" key="1">
    <source>
        <dbReference type="SAM" id="MobiDB-lite"/>
    </source>
</evidence>
<dbReference type="EMBL" id="KV454408">
    <property type="protein sequence ID" value="ODQ66209.1"/>
    <property type="molecule type" value="Genomic_DNA"/>
</dbReference>
<dbReference type="SUPFAM" id="SSF54616">
    <property type="entry name" value="DNA-binding domain of Mlu1-box binding protein MBP1"/>
    <property type="match status" value="1"/>
</dbReference>
<gene>
    <name evidence="3" type="ORF">NADFUDRAFT_50130</name>
</gene>
<reference evidence="3 4" key="1">
    <citation type="journal article" date="2016" name="Proc. Natl. Acad. Sci. U.S.A.">
        <title>Comparative genomics of biotechnologically important yeasts.</title>
        <authorList>
            <person name="Riley R."/>
            <person name="Haridas S."/>
            <person name="Wolfe K.H."/>
            <person name="Lopes M.R."/>
            <person name="Hittinger C.T."/>
            <person name="Goeker M."/>
            <person name="Salamov A.A."/>
            <person name="Wisecaver J.H."/>
            <person name="Long T.M."/>
            <person name="Calvey C.H."/>
            <person name="Aerts A.L."/>
            <person name="Barry K.W."/>
            <person name="Choi C."/>
            <person name="Clum A."/>
            <person name="Coughlan A.Y."/>
            <person name="Deshpande S."/>
            <person name="Douglass A.P."/>
            <person name="Hanson S.J."/>
            <person name="Klenk H.-P."/>
            <person name="LaButti K.M."/>
            <person name="Lapidus A."/>
            <person name="Lindquist E.A."/>
            <person name="Lipzen A.M."/>
            <person name="Meier-Kolthoff J.P."/>
            <person name="Ohm R.A."/>
            <person name="Otillar R.P."/>
            <person name="Pangilinan J.L."/>
            <person name="Peng Y."/>
            <person name="Rokas A."/>
            <person name="Rosa C.A."/>
            <person name="Scheuner C."/>
            <person name="Sibirny A.A."/>
            <person name="Slot J.C."/>
            <person name="Stielow J.B."/>
            <person name="Sun H."/>
            <person name="Kurtzman C.P."/>
            <person name="Blackwell M."/>
            <person name="Grigoriev I.V."/>
            <person name="Jeffries T.W."/>
        </authorList>
    </citation>
    <scope>NUCLEOTIDE SEQUENCE [LARGE SCALE GENOMIC DNA]</scope>
    <source>
        <strain evidence="3 4">DSM 6958</strain>
    </source>
</reference>
<dbReference type="InterPro" id="IPR003163">
    <property type="entry name" value="Tscrpt_reg_HTH_APSES-type"/>
</dbReference>
<dbReference type="GO" id="GO:0033309">
    <property type="term" value="C:SBF transcription complex"/>
    <property type="evidence" value="ECO:0007669"/>
    <property type="project" value="TreeGrafter"/>
</dbReference>
<accession>A0A1E3PL94</accession>
<feature type="region of interest" description="Disordered" evidence="1">
    <location>
        <begin position="218"/>
        <end position="243"/>
    </location>
</feature>
<dbReference type="Gene3D" id="3.10.260.10">
    <property type="entry name" value="Transcription regulator HTH, APSES-type DNA-binding domain"/>
    <property type="match status" value="1"/>
</dbReference>
<sequence length="600" mass="68026">MEVVSNSLLSDSSPEYIVDGFKVLYPVQKAPDINRLLCEVPDDQKNLIPNPELIATKRYTTSIDERNFLTVYEYQVNNQWIIWDYHTGYVLLTGIWKAIGNNKADIVKLVENSPELSPYLKRIRGGFLKIQGTWLPYEMVKKLAGNFCYNIRYSLIPVFGLDFPSLCLLPSEVGFGHLQLNIDPALFYRNGPKGSGRRRRRKSNDQSITLTKNREIYPKLGKNSTGAGGTQFNNSGISNSKRVNHTTNKLIQKRRNTFDSSFSDHILTESNNNNSSIKAHSRNISCNDDIEYIKQKLESSNSSLPSLDVNWNAIDSDEESGDDRFSTNDKLYIENILTRRSSISGTLNSYKHLGSTSSRLYSDYSYKISRNKSYTYDNPNIGIYGLDQTQPRRNSLPETEFLTQFNSYHSYSPRSWSGFKIPPLPDLSHGIATNQVSTSASTTTISTDENCDNSLYDSKENNNSVFAHPTSPLSFAAPKNAGSRYLNIKSNPQEFLEILKATKSLQQISLGGDDSKIMKQNASGYEMFNVTNKSMPSEKYGDNYKFEYDGQIWNWDGNERLSLAKDEDSMAVHATQDFSRNETLPEERANVMSFNIMLSR</sequence>
<proteinExistence type="predicted"/>
<dbReference type="GO" id="GO:0000981">
    <property type="term" value="F:DNA-binding transcription factor activity, RNA polymerase II-specific"/>
    <property type="evidence" value="ECO:0007669"/>
    <property type="project" value="UniProtKB-ARBA"/>
</dbReference>
<dbReference type="OrthoDB" id="5562739at2759"/>
<organism evidence="3 4">
    <name type="scientific">Nadsonia fulvescens var. elongata DSM 6958</name>
    <dbReference type="NCBI Taxonomy" id="857566"/>
    <lineage>
        <taxon>Eukaryota</taxon>
        <taxon>Fungi</taxon>
        <taxon>Dikarya</taxon>
        <taxon>Ascomycota</taxon>
        <taxon>Saccharomycotina</taxon>
        <taxon>Dipodascomycetes</taxon>
        <taxon>Dipodascales</taxon>
        <taxon>Dipodascales incertae sedis</taxon>
        <taxon>Nadsonia</taxon>
    </lineage>
</organism>
<feature type="domain" description="HTH APSES-type" evidence="2">
    <location>
        <begin position="58"/>
        <end position="170"/>
    </location>
</feature>
<keyword evidence="4" id="KW-1185">Reference proteome</keyword>
<dbReference type="GO" id="GO:0003677">
    <property type="term" value="F:DNA binding"/>
    <property type="evidence" value="ECO:0007669"/>
    <property type="project" value="InterPro"/>
</dbReference>
<evidence type="ECO:0000313" key="4">
    <source>
        <dbReference type="Proteomes" id="UP000095009"/>
    </source>
</evidence>
<dbReference type="GO" id="GO:0030907">
    <property type="term" value="C:MBF transcription complex"/>
    <property type="evidence" value="ECO:0007669"/>
    <property type="project" value="TreeGrafter"/>
</dbReference>
<dbReference type="PANTHER" id="PTHR43828:SF5">
    <property type="entry name" value="TRANSCRIPTIONAL REPRESSOR XBP1"/>
    <property type="match status" value="1"/>
</dbReference>
<feature type="compositionally biased region" description="Polar residues" evidence="1">
    <location>
        <begin position="222"/>
        <end position="243"/>
    </location>
</feature>